<sequence length="68" mass="7771">MDIQIIHLFGWVFLYAMMAGYILAFIDQSEGPERYFNKLLISLFWPLTLAAILSSYIAMKVIGGHTDD</sequence>
<dbReference type="Proteomes" id="UP000712947">
    <property type="component" value="Unassembled WGS sequence"/>
</dbReference>
<evidence type="ECO:0000313" key="2">
    <source>
        <dbReference type="EMBL" id="NIL23497.1"/>
    </source>
</evidence>
<keyword evidence="1" id="KW-0812">Transmembrane</keyword>
<keyword evidence="1" id="KW-1133">Transmembrane helix</keyword>
<accession>A0AA44CMH6</accession>
<organism evidence="2 3">
    <name type="scientific">Yersinia mollaretii</name>
    <dbReference type="NCBI Taxonomy" id="33060"/>
    <lineage>
        <taxon>Bacteria</taxon>
        <taxon>Pseudomonadati</taxon>
        <taxon>Pseudomonadota</taxon>
        <taxon>Gammaproteobacteria</taxon>
        <taxon>Enterobacterales</taxon>
        <taxon>Yersiniaceae</taxon>
        <taxon>Yersinia</taxon>
    </lineage>
</organism>
<feature type="transmembrane region" description="Helical" evidence="1">
    <location>
        <begin position="6"/>
        <end position="27"/>
    </location>
</feature>
<feature type="transmembrane region" description="Helical" evidence="1">
    <location>
        <begin position="39"/>
        <end position="59"/>
    </location>
</feature>
<dbReference type="EMBL" id="JAASAI010000014">
    <property type="protein sequence ID" value="NIL23497.1"/>
    <property type="molecule type" value="Genomic_DNA"/>
</dbReference>
<proteinExistence type="predicted"/>
<evidence type="ECO:0000256" key="1">
    <source>
        <dbReference type="SAM" id="Phobius"/>
    </source>
</evidence>
<keyword evidence="1" id="KW-0472">Membrane</keyword>
<dbReference type="RefSeq" id="WP_167311720.1">
    <property type="nucleotide sequence ID" value="NZ_CAWPGR010000006.1"/>
</dbReference>
<protein>
    <submittedName>
        <fullName evidence="2">Uncharacterized protein</fullName>
    </submittedName>
</protein>
<comment type="caution">
    <text evidence="2">The sequence shown here is derived from an EMBL/GenBank/DDBJ whole genome shotgun (WGS) entry which is preliminary data.</text>
</comment>
<reference evidence="2" key="1">
    <citation type="submission" date="2020-03" db="EMBL/GenBank/DDBJ databases">
        <authorList>
            <person name="Kislichkina A."/>
            <person name="Dentovskaya S."/>
            <person name="Shaikhutdinov R."/>
            <person name="Ivanov S."/>
            <person name="Sizova A."/>
            <person name="Solomentsev V."/>
            <person name="Bogun A."/>
        </authorList>
    </citation>
    <scope>NUCLEOTIDE SEQUENCE</scope>
    <source>
        <strain evidence="2">SCPM-O-B-7610</strain>
    </source>
</reference>
<name>A0AA44CMH6_YERMO</name>
<evidence type="ECO:0000313" key="3">
    <source>
        <dbReference type="Proteomes" id="UP000712947"/>
    </source>
</evidence>
<gene>
    <name evidence="2" type="ORF">HB991_13380</name>
</gene>
<dbReference type="AlphaFoldDB" id="A0AA44CMH6"/>